<reference evidence="2" key="1">
    <citation type="journal article" date="2017" name="Front. Plant Sci.">
        <title>Climate Clever Clovers: New Paradigm to Reduce the Environmental Footprint of Ruminants by Breeding Low Methanogenic Forages Utilizing Haplotype Variation.</title>
        <authorList>
            <person name="Kaur P."/>
            <person name="Appels R."/>
            <person name="Bayer P.E."/>
            <person name="Keeble-Gagnere G."/>
            <person name="Wang J."/>
            <person name="Hirakawa H."/>
            <person name="Shirasawa K."/>
            <person name="Vercoe P."/>
            <person name="Stefanova K."/>
            <person name="Durmic Z."/>
            <person name="Nichols P."/>
            <person name="Revell C."/>
            <person name="Isobe S.N."/>
            <person name="Edwards D."/>
            <person name="Erskine W."/>
        </authorList>
    </citation>
    <scope>NUCLEOTIDE SEQUENCE [LARGE SCALE GENOMIC DNA]</scope>
    <source>
        <strain evidence="2">cv. Daliak</strain>
    </source>
</reference>
<organism evidence="1 2">
    <name type="scientific">Trifolium subterraneum</name>
    <name type="common">Subterranean clover</name>
    <dbReference type="NCBI Taxonomy" id="3900"/>
    <lineage>
        <taxon>Eukaryota</taxon>
        <taxon>Viridiplantae</taxon>
        <taxon>Streptophyta</taxon>
        <taxon>Embryophyta</taxon>
        <taxon>Tracheophyta</taxon>
        <taxon>Spermatophyta</taxon>
        <taxon>Magnoliopsida</taxon>
        <taxon>eudicotyledons</taxon>
        <taxon>Gunneridae</taxon>
        <taxon>Pentapetalae</taxon>
        <taxon>rosids</taxon>
        <taxon>fabids</taxon>
        <taxon>Fabales</taxon>
        <taxon>Fabaceae</taxon>
        <taxon>Papilionoideae</taxon>
        <taxon>50 kb inversion clade</taxon>
        <taxon>NPAAA clade</taxon>
        <taxon>Hologalegina</taxon>
        <taxon>IRL clade</taxon>
        <taxon>Trifolieae</taxon>
        <taxon>Trifolium</taxon>
    </lineage>
</organism>
<sequence length="68" mass="7876">MQKKQFITCYGTVQLLWNYGTKFWVVRPVSPIQHVVKMVGEYAQATRNKEIVTERQRAVTMVGLSSED</sequence>
<gene>
    <name evidence="1" type="ORF">TSUD_25020</name>
</gene>
<proteinExistence type="predicted"/>
<dbReference type="EMBL" id="DF974158">
    <property type="protein sequence ID" value="GAU45900.1"/>
    <property type="molecule type" value="Genomic_DNA"/>
</dbReference>
<accession>A0A2Z6P8V3</accession>
<keyword evidence="2" id="KW-1185">Reference proteome</keyword>
<dbReference type="AlphaFoldDB" id="A0A2Z6P8V3"/>
<evidence type="ECO:0000313" key="1">
    <source>
        <dbReference type="EMBL" id="GAU45900.1"/>
    </source>
</evidence>
<protein>
    <submittedName>
        <fullName evidence="1">Uncharacterized protein</fullName>
    </submittedName>
</protein>
<dbReference type="Proteomes" id="UP000242715">
    <property type="component" value="Unassembled WGS sequence"/>
</dbReference>
<name>A0A2Z6P8V3_TRISU</name>
<evidence type="ECO:0000313" key="2">
    <source>
        <dbReference type="Proteomes" id="UP000242715"/>
    </source>
</evidence>